<evidence type="ECO:0008006" key="4">
    <source>
        <dbReference type="Google" id="ProtNLM"/>
    </source>
</evidence>
<gene>
    <name evidence="2" type="ORF">H312_02502</name>
</gene>
<keyword evidence="1" id="KW-0812">Transmembrane</keyword>
<dbReference type="Proteomes" id="UP000030655">
    <property type="component" value="Unassembled WGS sequence"/>
</dbReference>
<feature type="transmembrane region" description="Helical" evidence="1">
    <location>
        <begin position="6"/>
        <end position="26"/>
    </location>
</feature>
<keyword evidence="1" id="KW-1133">Transmembrane helix</keyword>
<evidence type="ECO:0000313" key="2">
    <source>
        <dbReference type="EMBL" id="KCZ80098.1"/>
    </source>
</evidence>
<protein>
    <recommendedName>
        <fullName evidence="4">Polyprenol reductase</fullName>
    </recommendedName>
</protein>
<feature type="transmembrane region" description="Helical" evidence="1">
    <location>
        <begin position="38"/>
        <end position="54"/>
    </location>
</feature>
<name>A0A059EYK5_9MICR</name>
<reference evidence="2 3" key="2">
    <citation type="submission" date="2014-03" db="EMBL/GenBank/DDBJ databases">
        <title>The Genome Sequence of Anncaliia algerae insect isolate PRA339.</title>
        <authorList>
            <consortium name="The Broad Institute Genome Sequencing Platform"/>
            <consortium name="The Broad Institute Genome Sequencing Center for Infectious Disease"/>
            <person name="Cuomo C."/>
            <person name="Becnel J."/>
            <person name="Sanscrainte N."/>
            <person name="Walker B."/>
            <person name="Young S.K."/>
            <person name="Zeng Q."/>
            <person name="Gargeya S."/>
            <person name="Fitzgerald M."/>
            <person name="Haas B."/>
            <person name="Abouelleil A."/>
            <person name="Alvarado L."/>
            <person name="Arachchi H.M."/>
            <person name="Berlin A.M."/>
            <person name="Chapman S.B."/>
            <person name="Dewar J."/>
            <person name="Goldberg J."/>
            <person name="Griggs A."/>
            <person name="Gujja S."/>
            <person name="Hansen M."/>
            <person name="Howarth C."/>
            <person name="Imamovic A."/>
            <person name="Larimer J."/>
            <person name="McCowan C."/>
            <person name="Murphy C."/>
            <person name="Neiman D."/>
            <person name="Pearson M."/>
            <person name="Priest M."/>
            <person name="Roberts A."/>
            <person name="Saif S."/>
            <person name="Shea T."/>
            <person name="Sisk P."/>
            <person name="Sykes S."/>
            <person name="Wortman J."/>
            <person name="Nusbaum C."/>
            <person name="Birren B."/>
        </authorList>
    </citation>
    <scope>NUCLEOTIDE SEQUENCE [LARGE SCALE GENOMIC DNA]</scope>
    <source>
        <strain evidence="2 3">PRA339</strain>
    </source>
</reference>
<evidence type="ECO:0000256" key="1">
    <source>
        <dbReference type="SAM" id="Phobius"/>
    </source>
</evidence>
<dbReference type="AlphaFoldDB" id="A0A059EYK5"/>
<keyword evidence="1" id="KW-0472">Membrane</keyword>
<reference evidence="3" key="1">
    <citation type="submission" date="2013-02" db="EMBL/GenBank/DDBJ databases">
        <authorList>
            <consortium name="The Broad Institute Genome Sequencing Platform"/>
            <person name="Cuomo C."/>
            <person name="Becnel J."/>
            <person name="Sanscrainte N."/>
            <person name="Walker B."/>
            <person name="Young S.K."/>
            <person name="Zeng Q."/>
            <person name="Gargeya S."/>
            <person name="Fitzgerald M."/>
            <person name="Haas B."/>
            <person name="Abouelleil A."/>
            <person name="Alvarado L."/>
            <person name="Arachchi H.M."/>
            <person name="Berlin A.M."/>
            <person name="Chapman S.B."/>
            <person name="Dewar J."/>
            <person name="Goldberg J."/>
            <person name="Griggs A."/>
            <person name="Gujja S."/>
            <person name="Hansen M."/>
            <person name="Howarth C."/>
            <person name="Imamovic A."/>
            <person name="Larimer J."/>
            <person name="McCowan C."/>
            <person name="Murphy C."/>
            <person name="Neiman D."/>
            <person name="Pearson M."/>
            <person name="Priest M."/>
            <person name="Roberts A."/>
            <person name="Saif S."/>
            <person name="Shea T."/>
            <person name="Sisk P."/>
            <person name="Sykes S."/>
            <person name="Wortman J."/>
            <person name="Nusbaum C."/>
            <person name="Birren B."/>
        </authorList>
    </citation>
    <scope>NUCLEOTIDE SEQUENCE [LARGE SCALE GENOMIC DNA]</scope>
    <source>
        <strain evidence="3">PRA339</strain>
    </source>
</reference>
<feature type="transmembrane region" description="Helical" evidence="1">
    <location>
        <begin position="159"/>
        <end position="177"/>
    </location>
</feature>
<dbReference type="EMBL" id="KK365204">
    <property type="protein sequence ID" value="KCZ80098.1"/>
    <property type="molecule type" value="Genomic_DNA"/>
</dbReference>
<proteinExistence type="predicted"/>
<dbReference type="VEuPathDB" id="MicrosporidiaDB:H312_02502"/>
<dbReference type="HOGENOM" id="CLU_116809_0_0_1"/>
<evidence type="ECO:0000313" key="3">
    <source>
        <dbReference type="Proteomes" id="UP000030655"/>
    </source>
</evidence>
<accession>A0A059EYK5</accession>
<dbReference type="OrthoDB" id="2189450at2759"/>
<keyword evidence="3" id="KW-1185">Reference proteome</keyword>
<sequence length="188" mass="23241">MLINLFFCFTIVFILAASKYYPRIIIHGKIKEGISKNYFVYFYLYGLIFSYVFYKECTDYSTLLLRRFIESIIFKYKSSKMNVLQFTYGFIFYTLTILEIKKRKMSKYFYILNFLQFLSHLYIFNQKRFRYKFNRILKYSHYFLECLIYLEIFNKIKNIESFLVFIYVITFTFVTISQRNKKICLKKQ</sequence>
<organism evidence="2 3">
    <name type="scientific">Anncaliia algerae PRA339</name>
    <dbReference type="NCBI Taxonomy" id="1288291"/>
    <lineage>
        <taxon>Eukaryota</taxon>
        <taxon>Fungi</taxon>
        <taxon>Fungi incertae sedis</taxon>
        <taxon>Microsporidia</taxon>
        <taxon>Tubulinosematoidea</taxon>
        <taxon>Tubulinosematidae</taxon>
        <taxon>Anncaliia</taxon>
    </lineage>
</organism>
<feature type="transmembrane region" description="Helical" evidence="1">
    <location>
        <begin position="108"/>
        <end position="124"/>
    </location>
</feature>